<evidence type="ECO:0000256" key="6">
    <source>
        <dbReference type="SAM" id="MobiDB-lite"/>
    </source>
</evidence>
<dbReference type="SUPFAM" id="SSF49562">
    <property type="entry name" value="C2 domain (Calcium/lipid-binding domain, CaLB)"/>
    <property type="match status" value="1"/>
</dbReference>
<keyword evidence="5" id="KW-0472">Membrane</keyword>
<keyword evidence="8" id="KW-1185">Reference proteome</keyword>
<dbReference type="PANTHER" id="PTHR12546">
    <property type="entry name" value="FER-1-LIKE"/>
    <property type="match status" value="1"/>
</dbReference>
<sequence length="225" mass="25218">MGKAEFIGRTMARPHLKLLDEPYERPRFPPPLEWHQLVRGTEAAGDLLAVFELLQEIRPTLVKYRIEVLFWGLRALRRIHFLTVDNPRVDVECAGNSLQSSVIQNYRKNPNFPSPVKIMDLELPEEEVYCPPITIRVVDCRSFGRFTLVGTHIISNIHRYMVRPQPAVTASARPSAAGSQLLPQSAQLGGGQPPGGGEYRADGERSPLLQRDTLITIDYAAALVL</sequence>
<proteinExistence type="predicted"/>
<evidence type="ECO:0000256" key="3">
    <source>
        <dbReference type="ARBA" id="ARBA00022737"/>
    </source>
</evidence>
<reference evidence="7 8" key="1">
    <citation type="submission" date="2019-07" db="EMBL/GenBank/DDBJ databases">
        <title>Draft genome assembly of a fouling barnacle, Amphibalanus amphitrite (Darwin, 1854): The first reference genome for Thecostraca.</title>
        <authorList>
            <person name="Kim W."/>
        </authorList>
    </citation>
    <scope>NUCLEOTIDE SEQUENCE [LARGE SCALE GENOMIC DNA]</scope>
    <source>
        <strain evidence="7">SNU_AA5</strain>
        <tissue evidence="7">Soma without cirri and trophi</tissue>
    </source>
</reference>
<dbReference type="PANTHER" id="PTHR12546:SF60">
    <property type="entry name" value="MISFIRE, ISOFORM F"/>
    <property type="match status" value="1"/>
</dbReference>
<accession>A0A6A4VTS5</accession>
<keyword evidence="4" id="KW-1133">Transmembrane helix</keyword>
<feature type="region of interest" description="Disordered" evidence="6">
    <location>
        <begin position="183"/>
        <end position="205"/>
    </location>
</feature>
<evidence type="ECO:0000256" key="4">
    <source>
        <dbReference type="ARBA" id="ARBA00022989"/>
    </source>
</evidence>
<protein>
    <submittedName>
        <fullName evidence="7">Otoferlin</fullName>
    </submittedName>
</protein>
<feature type="compositionally biased region" description="Gly residues" evidence="6">
    <location>
        <begin position="188"/>
        <end position="198"/>
    </location>
</feature>
<comment type="caution">
    <text evidence="7">The sequence shown here is derived from an EMBL/GenBank/DDBJ whole genome shotgun (WGS) entry which is preliminary data.</text>
</comment>
<keyword evidence="2" id="KW-0812">Transmembrane</keyword>
<dbReference type="InterPro" id="IPR037721">
    <property type="entry name" value="Ferlin"/>
</dbReference>
<dbReference type="EMBL" id="VIIS01001570">
    <property type="protein sequence ID" value="KAF0296359.1"/>
    <property type="molecule type" value="Genomic_DNA"/>
</dbReference>
<evidence type="ECO:0000256" key="1">
    <source>
        <dbReference type="ARBA" id="ARBA00004370"/>
    </source>
</evidence>
<evidence type="ECO:0000313" key="8">
    <source>
        <dbReference type="Proteomes" id="UP000440578"/>
    </source>
</evidence>
<dbReference type="OrthoDB" id="10059618at2759"/>
<comment type="subcellular location">
    <subcellularLocation>
        <location evidence="1">Membrane</location>
    </subcellularLocation>
</comment>
<dbReference type="GO" id="GO:0016020">
    <property type="term" value="C:membrane"/>
    <property type="evidence" value="ECO:0007669"/>
    <property type="project" value="UniProtKB-SubCell"/>
</dbReference>
<dbReference type="InterPro" id="IPR035892">
    <property type="entry name" value="C2_domain_sf"/>
</dbReference>
<gene>
    <name evidence="7" type="primary">OTOF</name>
    <name evidence="7" type="ORF">FJT64_006183</name>
</gene>
<organism evidence="7 8">
    <name type="scientific">Amphibalanus amphitrite</name>
    <name type="common">Striped barnacle</name>
    <name type="synonym">Balanus amphitrite</name>
    <dbReference type="NCBI Taxonomy" id="1232801"/>
    <lineage>
        <taxon>Eukaryota</taxon>
        <taxon>Metazoa</taxon>
        <taxon>Ecdysozoa</taxon>
        <taxon>Arthropoda</taxon>
        <taxon>Crustacea</taxon>
        <taxon>Multicrustacea</taxon>
        <taxon>Cirripedia</taxon>
        <taxon>Thoracica</taxon>
        <taxon>Thoracicalcarea</taxon>
        <taxon>Balanomorpha</taxon>
        <taxon>Balanoidea</taxon>
        <taxon>Balanidae</taxon>
        <taxon>Amphibalaninae</taxon>
        <taxon>Amphibalanus</taxon>
    </lineage>
</organism>
<dbReference type="AlphaFoldDB" id="A0A6A4VTS5"/>
<evidence type="ECO:0000256" key="2">
    <source>
        <dbReference type="ARBA" id="ARBA00022692"/>
    </source>
</evidence>
<evidence type="ECO:0000256" key="5">
    <source>
        <dbReference type="ARBA" id="ARBA00023136"/>
    </source>
</evidence>
<evidence type="ECO:0000313" key="7">
    <source>
        <dbReference type="EMBL" id="KAF0296359.1"/>
    </source>
</evidence>
<keyword evidence="3" id="KW-0677">Repeat</keyword>
<dbReference type="GO" id="GO:0007009">
    <property type="term" value="P:plasma membrane organization"/>
    <property type="evidence" value="ECO:0007669"/>
    <property type="project" value="TreeGrafter"/>
</dbReference>
<name>A0A6A4VTS5_AMPAM</name>
<dbReference type="Proteomes" id="UP000440578">
    <property type="component" value="Unassembled WGS sequence"/>
</dbReference>